<dbReference type="SUPFAM" id="SSF52047">
    <property type="entry name" value="RNI-like"/>
    <property type="match status" value="1"/>
</dbReference>
<evidence type="ECO:0000313" key="2">
    <source>
        <dbReference type="Proteomes" id="UP000468735"/>
    </source>
</evidence>
<sequence>MSEFAGLPVVDVTPFGIDDKQGALDRSPAGVAWRVRTVDYEEFERAFVRFLDEVDSATVTALLFGEWENGGEADPVGLLKAAAGRFPNLRSLFLGDADVWDEWRISCVEYTDITPLLEAFPLLERFGLRGGEGYGQFPVRLEPFRHRHLRELRFESTGLPAQVVRAVAGSDLPKLEHLELWFGTTAYGGDATVADLAPIWSGELLPSLRHLGLQNAEIQDEIAAAVAGAPVVARLESLALSLGTLTDEGAEALLSGQPLTHLRSLDLRHHYLSGSMMKRIEKALPGVKVDLDDQQDGGAFRWTAVADGD</sequence>
<keyword evidence="2" id="KW-1185">Reference proteome</keyword>
<evidence type="ECO:0000313" key="1">
    <source>
        <dbReference type="EMBL" id="KAB2350422.1"/>
    </source>
</evidence>
<dbReference type="InterPro" id="IPR047722">
    <property type="entry name" value="STM4015-like"/>
</dbReference>
<proteinExistence type="predicted"/>
<reference evidence="1 2" key="1">
    <citation type="submission" date="2019-09" db="EMBL/GenBank/DDBJ databases">
        <title>Actinomadura physcomitrii sp. nov., a novel actinomycete isolated from moss [Physcomitrium sphaericum (Ludw) Fuernr].</title>
        <authorList>
            <person name="Zhuang X."/>
            <person name="Liu C."/>
        </authorList>
    </citation>
    <scope>NUCLEOTIDE SEQUENCE [LARGE SCALE GENOMIC DNA]</scope>
    <source>
        <strain evidence="1 2">HMC1</strain>
    </source>
</reference>
<name>A0A6H9Z622_9ACTN</name>
<dbReference type="Proteomes" id="UP000468735">
    <property type="component" value="Unassembled WGS sequence"/>
</dbReference>
<dbReference type="AlphaFoldDB" id="A0A6H9Z622"/>
<dbReference type="NCBIfam" id="NF038076">
    <property type="entry name" value="fam_STM4015"/>
    <property type="match status" value="1"/>
</dbReference>
<comment type="caution">
    <text evidence="1">The sequence shown here is derived from an EMBL/GenBank/DDBJ whole genome shotgun (WGS) entry which is preliminary data.</text>
</comment>
<dbReference type="EMBL" id="WBMT01000004">
    <property type="protein sequence ID" value="KAB2350422.1"/>
    <property type="molecule type" value="Genomic_DNA"/>
</dbReference>
<accession>A0A6H9Z622</accession>
<dbReference type="InterPro" id="IPR001611">
    <property type="entry name" value="Leu-rich_rpt"/>
</dbReference>
<dbReference type="Pfam" id="PF13516">
    <property type="entry name" value="LRR_6"/>
    <property type="match status" value="1"/>
</dbReference>
<protein>
    <submittedName>
        <fullName evidence="1">Leucine-rich repeat domain-containing protein</fullName>
    </submittedName>
</protein>
<gene>
    <name evidence="1" type="ORF">F8566_11250</name>
</gene>
<dbReference type="Gene3D" id="3.80.10.10">
    <property type="entry name" value="Ribonuclease Inhibitor"/>
    <property type="match status" value="1"/>
</dbReference>
<dbReference type="InterPro" id="IPR032675">
    <property type="entry name" value="LRR_dom_sf"/>
</dbReference>
<organism evidence="1 2">
    <name type="scientific">Actinomadura rudentiformis</name>
    <dbReference type="NCBI Taxonomy" id="359158"/>
    <lineage>
        <taxon>Bacteria</taxon>
        <taxon>Bacillati</taxon>
        <taxon>Actinomycetota</taxon>
        <taxon>Actinomycetes</taxon>
        <taxon>Streptosporangiales</taxon>
        <taxon>Thermomonosporaceae</taxon>
        <taxon>Actinomadura</taxon>
    </lineage>
</organism>
<dbReference type="OrthoDB" id="9781345at2"/>